<dbReference type="Proteomes" id="UP000886476">
    <property type="component" value="Unassembled WGS sequence"/>
</dbReference>
<accession>A0ABX2C5L8</accession>
<proteinExistence type="predicted"/>
<dbReference type="EMBL" id="JABFDN010000001">
    <property type="protein sequence ID" value="NPU63588.1"/>
    <property type="molecule type" value="Genomic_DNA"/>
</dbReference>
<protein>
    <submittedName>
        <fullName evidence="1">Uncharacterized protein</fullName>
    </submittedName>
</protein>
<dbReference type="RefSeq" id="WP_172108182.1">
    <property type="nucleotide sequence ID" value="NZ_JABFDN010000001.1"/>
</dbReference>
<gene>
    <name evidence="1" type="ORF">HL667_01090</name>
</gene>
<organism evidence="1 2">
    <name type="scientific">Bradyrhizobium aeschynomenes</name>
    <dbReference type="NCBI Taxonomy" id="2734909"/>
    <lineage>
        <taxon>Bacteria</taxon>
        <taxon>Pseudomonadati</taxon>
        <taxon>Pseudomonadota</taxon>
        <taxon>Alphaproteobacteria</taxon>
        <taxon>Hyphomicrobiales</taxon>
        <taxon>Nitrobacteraceae</taxon>
        <taxon>Bradyrhizobium</taxon>
    </lineage>
</organism>
<keyword evidence="2" id="KW-1185">Reference proteome</keyword>
<reference evidence="1" key="1">
    <citation type="submission" date="2020-05" db="EMBL/GenBank/DDBJ databases">
        <title>Nod-independent and nitrogen-fixing Bradyrhizobium aeschynomene sp. nov. isolated from nodules of Aeschynomene indica.</title>
        <authorList>
            <person name="Zhang Z."/>
        </authorList>
    </citation>
    <scope>NUCLEOTIDE SEQUENCE</scope>
    <source>
        <strain evidence="1">83012</strain>
    </source>
</reference>
<sequence>MPGTLCDKDDAALDALGLLARTVTGIIERSQPPEPVAIDYVYDHHDLTIRWVRKGPELPLYWPPYQEAIAALSARESSAKQRQLRSGLLMERYFQIMPGPLPRGGDAQNTRDNLTAQSKHLNAIVDAYKKGGDLIEIGARAQKIASEFATICQYLIDLDPSMQTITCLQTCLQTCEAVPVACAKIKSGAIVDEARAAASTCLRNLIAVRDALRSIIYGFCIVTNNEAIPHFFLLRLLVPYSLIVKKSEDGIYRSIASSQLTKLLHNEQEWLFKLLQRMIAALSRELDGKVVFFLKGGRGLAYLLGTPERGENDWDTQILIDPHLPPDEWWRLYEWTRAIVDNMLLRDNFVFSANLMANAQSLAEATKTYATTKAVSAETVDKVIDNVFVLAWQDMIDENALGLDPLLSLESVWRDIADKPSGSCKAELIDVGIPRYYTIELLQQWRHVRGGINSVNGVPYPGASYFIDDLIDVIRESDAGISPSSNKRETRLARLLEVLGTDDAQLYVAWEQGFVKTAGLVLCQQQVSRVGLPRIRDLAWILLGQFCVAYELALDPGLAEAFDVVNSATLKDLIDGMSSENEIKQAGLVFKWCDAVSAMMTMHLAERGRFVLSQNSAIFGLTAQVAVAPKVSAVAEGSYAANLHRLFASPTIEGNVIPAEFAAIDLHYETCVSESEISDSQLDGFAQTVEQAASRIPAFGIVGKIDVLKTVNVFAKTSLPLGTTSYCPLLIRFSLRPRLSSNIVLNRVGPLAVSGLLELIPWCRGRAADVGEWATRWKLAETLGTLIAMEAAVLARPPRQLRAKL</sequence>
<evidence type="ECO:0000313" key="1">
    <source>
        <dbReference type="EMBL" id="NPU63588.1"/>
    </source>
</evidence>
<comment type="caution">
    <text evidence="1">The sequence shown here is derived from an EMBL/GenBank/DDBJ whole genome shotgun (WGS) entry which is preliminary data.</text>
</comment>
<name>A0ABX2C5L8_9BRAD</name>
<evidence type="ECO:0000313" key="2">
    <source>
        <dbReference type="Proteomes" id="UP000886476"/>
    </source>
</evidence>